<proteinExistence type="predicted"/>
<comment type="caution">
    <text evidence="1">The sequence shown here is derived from an EMBL/GenBank/DDBJ whole genome shotgun (WGS) entry which is preliminary data.</text>
</comment>
<keyword evidence="2" id="KW-1185">Reference proteome</keyword>
<protein>
    <submittedName>
        <fullName evidence="1">Uncharacterized protein</fullName>
    </submittedName>
</protein>
<gene>
    <name evidence="1" type="ORF">GCM10022419_095610</name>
</gene>
<evidence type="ECO:0000313" key="2">
    <source>
        <dbReference type="Proteomes" id="UP001500630"/>
    </source>
</evidence>
<sequence length="144" mass="15566">MGDVRLHSAEKGLFLGAVEEFDVNGLLPPYQGGEQAVHSVDNAPAGAADEDGGKRAVDFGQPCDVLLILPLQTGRLARHERSDGNGNDLRLTGFGKRGHPGWAGAYGVQNRANSDFVQLQNFHPVTETKLSPRIFRCRMGRIST</sequence>
<reference evidence="2" key="1">
    <citation type="journal article" date="2019" name="Int. J. Syst. Evol. Microbiol.">
        <title>The Global Catalogue of Microorganisms (GCM) 10K type strain sequencing project: providing services to taxonomists for standard genome sequencing and annotation.</title>
        <authorList>
            <consortium name="The Broad Institute Genomics Platform"/>
            <consortium name="The Broad Institute Genome Sequencing Center for Infectious Disease"/>
            <person name="Wu L."/>
            <person name="Ma J."/>
        </authorList>
    </citation>
    <scope>NUCLEOTIDE SEQUENCE [LARGE SCALE GENOMIC DNA]</scope>
    <source>
        <strain evidence="2">JCM 17326</strain>
    </source>
</reference>
<name>A0ABP6Z536_9ACTN</name>
<organism evidence="1 2">
    <name type="scientific">Nonomuraea rosea</name>
    <dbReference type="NCBI Taxonomy" id="638574"/>
    <lineage>
        <taxon>Bacteria</taxon>
        <taxon>Bacillati</taxon>
        <taxon>Actinomycetota</taxon>
        <taxon>Actinomycetes</taxon>
        <taxon>Streptosporangiales</taxon>
        <taxon>Streptosporangiaceae</taxon>
        <taxon>Nonomuraea</taxon>
    </lineage>
</organism>
<dbReference type="EMBL" id="BAABDQ010000032">
    <property type="protein sequence ID" value="GAA3597264.1"/>
    <property type="molecule type" value="Genomic_DNA"/>
</dbReference>
<accession>A0ABP6Z536</accession>
<evidence type="ECO:0000313" key="1">
    <source>
        <dbReference type="EMBL" id="GAA3597264.1"/>
    </source>
</evidence>
<dbReference type="Proteomes" id="UP001500630">
    <property type="component" value="Unassembled WGS sequence"/>
</dbReference>